<evidence type="ECO:0000256" key="2">
    <source>
        <dbReference type="SAM" id="Phobius"/>
    </source>
</evidence>
<feature type="transmembrane region" description="Helical" evidence="2">
    <location>
        <begin position="20"/>
        <end position="40"/>
    </location>
</feature>
<accession>A0ABP3S5T3</accession>
<gene>
    <name evidence="3" type="ORF">GCM10009547_33290</name>
</gene>
<evidence type="ECO:0000313" key="4">
    <source>
        <dbReference type="Proteomes" id="UP001500957"/>
    </source>
</evidence>
<evidence type="ECO:0008006" key="5">
    <source>
        <dbReference type="Google" id="ProtNLM"/>
    </source>
</evidence>
<feature type="compositionally biased region" description="Low complexity" evidence="1">
    <location>
        <begin position="208"/>
        <end position="218"/>
    </location>
</feature>
<feature type="region of interest" description="Disordered" evidence="1">
    <location>
        <begin position="197"/>
        <end position="221"/>
    </location>
</feature>
<dbReference type="PANTHER" id="PTHR23542:SF1">
    <property type="entry name" value="MAJOR FACILITATOR SUPERFAMILY (MFS) PROFILE DOMAIN-CONTAINING PROTEIN"/>
    <property type="match status" value="1"/>
</dbReference>
<dbReference type="PANTHER" id="PTHR23542">
    <property type="match status" value="1"/>
</dbReference>
<keyword evidence="2" id="KW-0812">Transmembrane</keyword>
<feature type="transmembrane region" description="Helical" evidence="2">
    <location>
        <begin position="79"/>
        <end position="98"/>
    </location>
</feature>
<sequence length="234" mass="24063">MLTPYRDVLTQPGALRFSLAGFLARLPISMLTLGVVLLVSGTGRSYALAGAAAGAVNLGFVVAGPRLARLVDGYGQAAVLRPAAAAQAVALGALILAGTNEAPGAVLVALSLLTGMTMPSIGGLVRARWTTLLGGSDPAQAPTGAARLHTAFSFESVVDEVIFVVGPIAATRAPAGPPAASWRSTRWAAWWPGSCSAPPAGTRRRGRGSWPERSASAPRRSRCRSCRPWASWPG</sequence>
<dbReference type="SUPFAM" id="SSF103473">
    <property type="entry name" value="MFS general substrate transporter"/>
    <property type="match status" value="1"/>
</dbReference>
<protein>
    <recommendedName>
        <fullName evidence="5">MFS transporter</fullName>
    </recommendedName>
</protein>
<dbReference type="Proteomes" id="UP001500957">
    <property type="component" value="Unassembled WGS sequence"/>
</dbReference>
<organism evidence="3 4">
    <name type="scientific">Sporichthya brevicatena</name>
    <dbReference type="NCBI Taxonomy" id="171442"/>
    <lineage>
        <taxon>Bacteria</taxon>
        <taxon>Bacillati</taxon>
        <taxon>Actinomycetota</taxon>
        <taxon>Actinomycetes</taxon>
        <taxon>Sporichthyales</taxon>
        <taxon>Sporichthyaceae</taxon>
        <taxon>Sporichthya</taxon>
    </lineage>
</organism>
<dbReference type="EMBL" id="BAAAHE010000027">
    <property type="protein sequence ID" value="GAA0627074.1"/>
    <property type="molecule type" value="Genomic_DNA"/>
</dbReference>
<dbReference type="InterPro" id="IPR036259">
    <property type="entry name" value="MFS_trans_sf"/>
</dbReference>
<keyword evidence="4" id="KW-1185">Reference proteome</keyword>
<comment type="caution">
    <text evidence="3">The sequence shown here is derived from an EMBL/GenBank/DDBJ whole genome shotgun (WGS) entry which is preliminary data.</text>
</comment>
<reference evidence="4" key="1">
    <citation type="journal article" date="2019" name="Int. J. Syst. Evol. Microbiol.">
        <title>The Global Catalogue of Microorganisms (GCM) 10K type strain sequencing project: providing services to taxonomists for standard genome sequencing and annotation.</title>
        <authorList>
            <consortium name="The Broad Institute Genomics Platform"/>
            <consortium name="The Broad Institute Genome Sequencing Center for Infectious Disease"/>
            <person name="Wu L."/>
            <person name="Ma J."/>
        </authorList>
    </citation>
    <scope>NUCLEOTIDE SEQUENCE [LARGE SCALE GENOMIC DNA]</scope>
    <source>
        <strain evidence="4">JCM 10671</strain>
    </source>
</reference>
<keyword evidence="2" id="KW-0472">Membrane</keyword>
<feature type="transmembrane region" description="Helical" evidence="2">
    <location>
        <begin position="46"/>
        <end position="67"/>
    </location>
</feature>
<evidence type="ECO:0000256" key="1">
    <source>
        <dbReference type="SAM" id="MobiDB-lite"/>
    </source>
</evidence>
<keyword evidence="2" id="KW-1133">Transmembrane helix</keyword>
<name>A0ABP3S5T3_9ACTN</name>
<proteinExistence type="predicted"/>
<evidence type="ECO:0000313" key="3">
    <source>
        <dbReference type="EMBL" id="GAA0627074.1"/>
    </source>
</evidence>
<feature type="transmembrane region" description="Helical" evidence="2">
    <location>
        <begin position="104"/>
        <end position="125"/>
    </location>
</feature>